<evidence type="ECO:0000256" key="3">
    <source>
        <dbReference type="ARBA" id="ARBA00009995"/>
    </source>
</evidence>
<dbReference type="OrthoDB" id="5835829at2759"/>
<feature type="transmembrane region" description="Helical" evidence="8">
    <location>
        <begin position="267"/>
        <end position="292"/>
    </location>
</feature>
<evidence type="ECO:0000256" key="8">
    <source>
        <dbReference type="SAM" id="Phobius"/>
    </source>
</evidence>
<evidence type="ECO:0000256" key="5">
    <source>
        <dbReference type="ARBA" id="ARBA00022692"/>
    </source>
</evidence>
<dbReference type="AlphaFoldDB" id="A0A5C7I0P9"/>
<dbReference type="Proteomes" id="UP000323000">
    <property type="component" value="Chromosome 4"/>
</dbReference>
<dbReference type="GO" id="GO:0035251">
    <property type="term" value="F:UDP-glucosyltransferase activity"/>
    <property type="evidence" value="ECO:0007669"/>
    <property type="project" value="TreeGrafter"/>
</dbReference>
<evidence type="ECO:0000256" key="1">
    <source>
        <dbReference type="ARBA" id="ARBA00004141"/>
    </source>
</evidence>
<evidence type="ECO:0000256" key="2">
    <source>
        <dbReference type="ARBA" id="ARBA00009965"/>
    </source>
</evidence>
<dbReference type="InterPro" id="IPR001046">
    <property type="entry name" value="NRAMP_fam"/>
</dbReference>
<dbReference type="EMBL" id="VAHF01000004">
    <property type="protein sequence ID" value="TXG62624.1"/>
    <property type="molecule type" value="Genomic_DNA"/>
</dbReference>
<evidence type="ECO:0000256" key="7">
    <source>
        <dbReference type="ARBA" id="ARBA00023136"/>
    </source>
</evidence>
<protein>
    <submittedName>
        <fullName evidence="9">Uncharacterized protein</fullName>
    </submittedName>
</protein>
<proteinExistence type="inferred from homology"/>
<keyword evidence="6 8" id="KW-1133">Transmembrane helix</keyword>
<evidence type="ECO:0000256" key="4">
    <source>
        <dbReference type="ARBA" id="ARBA00022676"/>
    </source>
</evidence>
<name>A0A5C7I0P9_9ROSI</name>
<keyword evidence="5 8" id="KW-0812">Transmembrane</keyword>
<gene>
    <name evidence="9" type="ORF">EZV62_009618</name>
</gene>
<organism evidence="9 10">
    <name type="scientific">Acer yangbiense</name>
    <dbReference type="NCBI Taxonomy" id="1000413"/>
    <lineage>
        <taxon>Eukaryota</taxon>
        <taxon>Viridiplantae</taxon>
        <taxon>Streptophyta</taxon>
        <taxon>Embryophyta</taxon>
        <taxon>Tracheophyta</taxon>
        <taxon>Spermatophyta</taxon>
        <taxon>Magnoliopsida</taxon>
        <taxon>eudicotyledons</taxon>
        <taxon>Gunneridae</taxon>
        <taxon>Pentapetalae</taxon>
        <taxon>rosids</taxon>
        <taxon>malvids</taxon>
        <taxon>Sapindales</taxon>
        <taxon>Sapindaceae</taxon>
        <taxon>Hippocastanoideae</taxon>
        <taxon>Acereae</taxon>
        <taxon>Acer</taxon>
    </lineage>
</organism>
<dbReference type="Pfam" id="PF01566">
    <property type="entry name" value="Nramp"/>
    <property type="match status" value="1"/>
</dbReference>
<keyword evidence="10" id="KW-1185">Reference proteome</keyword>
<comment type="subcellular location">
    <subcellularLocation>
        <location evidence="1">Membrane</location>
        <topology evidence="1">Multi-pass membrane protein</topology>
    </subcellularLocation>
</comment>
<keyword evidence="4" id="KW-0808">Transferase</keyword>
<sequence length="324" mass="36701">MNFWGFSNWEWEWRGRVGLVGLKLVFLASFGWWEWRGRVEAFFGFDLCGGSSRVGALFGLYELEPTYADYCRNVLGKKAWHIGPVWLCNRNFKDKAWWGKQSSIDEYECLEWLSSKKPDSVIYICFGTLAEFSSAQLMEIALGIEASGQEFIWVVRKNKKDEDGNEDWNGDTLWLEFKFLKESLLGVGVQEMRNMGVSAKREAIEKALKEIMVGDGAEEKKKRAKGLGLRARRAVEGGGSSSSDLNALIPELIQTDLQSGAQYKNGLLWIILVASCAALIIQSLAANLGIVVGKHLAEHYRNVSYPKVPNFVLWILAEIRMWHT</sequence>
<comment type="similarity">
    <text evidence="2">Belongs to the NRAMP (TC 2.A.55) family.</text>
</comment>
<comment type="caution">
    <text evidence="9">The sequence shown here is derived from an EMBL/GenBank/DDBJ whole genome shotgun (WGS) entry which is preliminary data.</text>
</comment>
<keyword evidence="4" id="KW-0328">Glycosyltransferase</keyword>
<evidence type="ECO:0000313" key="10">
    <source>
        <dbReference type="Proteomes" id="UP000323000"/>
    </source>
</evidence>
<dbReference type="PANTHER" id="PTHR48047:SF45">
    <property type="entry name" value="SCOPOLETIN GLUCOSYLTRANSFERASE-LIKE"/>
    <property type="match status" value="1"/>
</dbReference>
<comment type="similarity">
    <text evidence="3">Belongs to the UDP-glycosyltransferase family.</text>
</comment>
<evidence type="ECO:0000256" key="6">
    <source>
        <dbReference type="ARBA" id="ARBA00022989"/>
    </source>
</evidence>
<evidence type="ECO:0000313" key="9">
    <source>
        <dbReference type="EMBL" id="TXG62624.1"/>
    </source>
</evidence>
<accession>A0A5C7I0P9</accession>
<keyword evidence="7 8" id="KW-0472">Membrane</keyword>
<dbReference type="SUPFAM" id="SSF53756">
    <property type="entry name" value="UDP-Glycosyltransferase/glycogen phosphorylase"/>
    <property type="match status" value="1"/>
</dbReference>
<dbReference type="PANTHER" id="PTHR48047">
    <property type="entry name" value="GLYCOSYLTRANSFERASE"/>
    <property type="match status" value="1"/>
</dbReference>
<dbReference type="GO" id="GO:0016020">
    <property type="term" value="C:membrane"/>
    <property type="evidence" value="ECO:0007669"/>
    <property type="project" value="UniProtKB-SubCell"/>
</dbReference>
<dbReference type="GO" id="GO:0046873">
    <property type="term" value="F:metal ion transmembrane transporter activity"/>
    <property type="evidence" value="ECO:0007669"/>
    <property type="project" value="InterPro"/>
</dbReference>
<dbReference type="Gene3D" id="3.40.50.2000">
    <property type="entry name" value="Glycogen Phosphorylase B"/>
    <property type="match status" value="4"/>
</dbReference>
<reference evidence="10" key="1">
    <citation type="journal article" date="2019" name="Gigascience">
        <title>De novo genome assembly of the endangered Acer yangbiense, a plant species with extremely small populations endemic to Yunnan Province, China.</title>
        <authorList>
            <person name="Yang J."/>
            <person name="Wariss H.M."/>
            <person name="Tao L."/>
            <person name="Zhang R."/>
            <person name="Yun Q."/>
            <person name="Hollingsworth P."/>
            <person name="Dao Z."/>
            <person name="Luo G."/>
            <person name="Guo H."/>
            <person name="Ma Y."/>
            <person name="Sun W."/>
        </authorList>
    </citation>
    <scope>NUCLEOTIDE SEQUENCE [LARGE SCALE GENOMIC DNA]</scope>
    <source>
        <strain evidence="10">cv. Malutang</strain>
    </source>
</reference>